<dbReference type="Gene3D" id="3.30.70.1230">
    <property type="entry name" value="Nucleotide cyclase"/>
    <property type="match status" value="1"/>
</dbReference>
<dbReference type="EMBL" id="JACJID010000001">
    <property type="protein sequence ID" value="MBA8922837.1"/>
    <property type="molecule type" value="Genomic_DNA"/>
</dbReference>
<comment type="caution">
    <text evidence="1">The sequence shown here is derived from an EMBL/GenBank/DDBJ whole genome shotgun (WGS) entry which is preliminary data.</text>
</comment>
<dbReference type="Proteomes" id="UP000517916">
    <property type="component" value="Unassembled WGS sequence"/>
</dbReference>
<dbReference type="RefSeq" id="WP_025359509.1">
    <property type="nucleotide sequence ID" value="NZ_BAAABQ010000010.1"/>
</dbReference>
<evidence type="ECO:0000313" key="1">
    <source>
        <dbReference type="EMBL" id="MBA8922837.1"/>
    </source>
</evidence>
<organism evidence="1 2">
    <name type="scientific">Kutzneria viridogrisea</name>
    <dbReference type="NCBI Taxonomy" id="47990"/>
    <lineage>
        <taxon>Bacteria</taxon>
        <taxon>Bacillati</taxon>
        <taxon>Actinomycetota</taxon>
        <taxon>Actinomycetes</taxon>
        <taxon>Pseudonocardiales</taxon>
        <taxon>Pseudonocardiaceae</taxon>
        <taxon>Kutzneria</taxon>
    </lineage>
</organism>
<protein>
    <submittedName>
        <fullName evidence="1">Class 3 adenylate cyclase</fullName>
    </submittedName>
</protein>
<sequence>MTTLAAVLPLHRTIMAVDIEGSTTRTNPVRARNRQLMYELVEQALHLGGIAAEHRDEFHDLGDGVLVVIHPVPQAPKTVLLNTVIPTLRELLAEHAARHPEQSLRLRAAVHTGDVHYDARGCYGEDVDITFRLLNSQKLKTLLRQSSDPLVLVVSQDVHRSVIRHGYEGIDDSAFEPLVSVRIAGQRQRGWVHVPSQRLPN</sequence>
<dbReference type="SUPFAM" id="SSF55073">
    <property type="entry name" value="Nucleotide cyclase"/>
    <property type="match status" value="1"/>
</dbReference>
<gene>
    <name evidence="1" type="ORF">BC739_000034</name>
</gene>
<keyword evidence="2" id="KW-1185">Reference proteome</keyword>
<name>A0ABR6B7W3_9PSEU</name>
<evidence type="ECO:0000313" key="2">
    <source>
        <dbReference type="Proteomes" id="UP000517916"/>
    </source>
</evidence>
<proteinExistence type="predicted"/>
<accession>A0ABR6B7W3</accession>
<dbReference type="InterPro" id="IPR029787">
    <property type="entry name" value="Nucleotide_cyclase"/>
</dbReference>
<reference evidence="1 2" key="1">
    <citation type="submission" date="2020-08" db="EMBL/GenBank/DDBJ databases">
        <title>Genomic Encyclopedia of Archaeal and Bacterial Type Strains, Phase II (KMG-II): from individual species to whole genera.</title>
        <authorList>
            <person name="Goeker M."/>
        </authorList>
    </citation>
    <scope>NUCLEOTIDE SEQUENCE [LARGE SCALE GENOMIC DNA]</scope>
    <source>
        <strain evidence="1 2">DSM 43850</strain>
    </source>
</reference>